<accession>A0ABD2XXP2</accession>
<comment type="caution">
    <text evidence="2">The sequence shown here is derived from an EMBL/GenBank/DDBJ whole genome shotgun (WGS) entry which is preliminary data.</text>
</comment>
<reference evidence="2 3" key="1">
    <citation type="submission" date="2024-11" db="EMBL/GenBank/DDBJ databases">
        <title>A near-complete genome assembly of Cinchona calisaya.</title>
        <authorList>
            <person name="Lian D.C."/>
            <person name="Zhao X.W."/>
            <person name="Wei L."/>
        </authorList>
    </citation>
    <scope>NUCLEOTIDE SEQUENCE [LARGE SCALE GENOMIC DNA]</scope>
    <source>
        <tissue evidence="2">Nenye</tissue>
    </source>
</reference>
<keyword evidence="1" id="KW-0175">Coiled coil</keyword>
<sequence>MQAMVKGASSVEEQLASMARAVENLSKTIEEKLRASKDHENKLEGLSQQSVFEKIGGRDIIAYGKGLKRLREEVEDSNAILSIVPSRMMLKTHWEIQIEGMLKIKRFTIVHTKPIPQAILHNDDK</sequence>
<evidence type="ECO:0000313" key="3">
    <source>
        <dbReference type="Proteomes" id="UP001630127"/>
    </source>
</evidence>
<organism evidence="2 3">
    <name type="scientific">Cinchona calisaya</name>
    <dbReference type="NCBI Taxonomy" id="153742"/>
    <lineage>
        <taxon>Eukaryota</taxon>
        <taxon>Viridiplantae</taxon>
        <taxon>Streptophyta</taxon>
        <taxon>Embryophyta</taxon>
        <taxon>Tracheophyta</taxon>
        <taxon>Spermatophyta</taxon>
        <taxon>Magnoliopsida</taxon>
        <taxon>eudicotyledons</taxon>
        <taxon>Gunneridae</taxon>
        <taxon>Pentapetalae</taxon>
        <taxon>asterids</taxon>
        <taxon>lamiids</taxon>
        <taxon>Gentianales</taxon>
        <taxon>Rubiaceae</taxon>
        <taxon>Cinchonoideae</taxon>
        <taxon>Cinchoneae</taxon>
        <taxon>Cinchona</taxon>
    </lineage>
</organism>
<dbReference type="Proteomes" id="UP001630127">
    <property type="component" value="Unassembled WGS sequence"/>
</dbReference>
<feature type="coiled-coil region" evidence="1">
    <location>
        <begin position="8"/>
        <end position="49"/>
    </location>
</feature>
<name>A0ABD2XXP2_9GENT</name>
<dbReference type="AlphaFoldDB" id="A0ABD2XXP2"/>
<protein>
    <submittedName>
        <fullName evidence="2">Uncharacterized protein</fullName>
    </submittedName>
</protein>
<keyword evidence="3" id="KW-1185">Reference proteome</keyword>
<evidence type="ECO:0000313" key="2">
    <source>
        <dbReference type="EMBL" id="KAL3498019.1"/>
    </source>
</evidence>
<dbReference type="EMBL" id="JBJUIK010000017">
    <property type="protein sequence ID" value="KAL3498019.1"/>
    <property type="molecule type" value="Genomic_DNA"/>
</dbReference>
<evidence type="ECO:0000256" key="1">
    <source>
        <dbReference type="SAM" id="Coils"/>
    </source>
</evidence>
<proteinExistence type="predicted"/>
<gene>
    <name evidence="2" type="ORF">ACH5RR_040751</name>
</gene>